<dbReference type="EMBL" id="PXYW01000029">
    <property type="protein sequence ID" value="PSR32961.1"/>
    <property type="molecule type" value="Genomic_DNA"/>
</dbReference>
<gene>
    <name evidence="1" type="ORF">C7B46_11945</name>
</gene>
<evidence type="ECO:0000313" key="1">
    <source>
        <dbReference type="EMBL" id="PSR32961.1"/>
    </source>
</evidence>
<dbReference type="Gene3D" id="3.30.70.100">
    <property type="match status" value="1"/>
</dbReference>
<dbReference type="AlphaFoldDB" id="A0A2T2XEM9"/>
<organism evidence="1 2">
    <name type="scientific">Sulfobacillus benefaciens</name>
    <dbReference type="NCBI Taxonomy" id="453960"/>
    <lineage>
        <taxon>Bacteria</taxon>
        <taxon>Bacillati</taxon>
        <taxon>Bacillota</taxon>
        <taxon>Clostridia</taxon>
        <taxon>Eubacteriales</taxon>
        <taxon>Clostridiales Family XVII. Incertae Sedis</taxon>
        <taxon>Sulfobacillus</taxon>
    </lineage>
</organism>
<reference evidence="1 2" key="1">
    <citation type="journal article" date="2014" name="BMC Genomics">
        <title>Comparison of environmental and isolate Sulfobacillus genomes reveals diverse carbon, sulfur, nitrogen, and hydrogen metabolisms.</title>
        <authorList>
            <person name="Justice N.B."/>
            <person name="Norman A."/>
            <person name="Brown C.T."/>
            <person name="Singh A."/>
            <person name="Thomas B.C."/>
            <person name="Banfield J.F."/>
        </authorList>
    </citation>
    <scope>NUCLEOTIDE SEQUENCE [LARGE SCALE GENOMIC DNA]</scope>
    <source>
        <strain evidence="1">AMDSBA4</strain>
    </source>
</reference>
<protein>
    <recommendedName>
        <fullName evidence="3">NIPSNAP domain-containing protein</fullName>
    </recommendedName>
</protein>
<sequence length="79" mass="9089">MNRYVVEFRTIAGKGNEAMQLFKEMKEYFVQSHGKSLEVFYQAFGTPGAFQVAMDFDSLAQLETVAQSLRRDPKYQELA</sequence>
<feature type="non-terminal residue" evidence="1">
    <location>
        <position position="79"/>
    </location>
</feature>
<name>A0A2T2XEM9_9FIRM</name>
<comment type="caution">
    <text evidence="1">The sequence shown here is derived from an EMBL/GenBank/DDBJ whole genome shotgun (WGS) entry which is preliminary data.</text>
</comment>
<evidence type="ECO:0000313" key="2">
    <source>
        <dbReference type="Proteomes" id="UP000242972"/>
    </source>
</evidence>
<accession>A0A2T2XEM9</accession>
<proteinExistence type="predicted"/>
<dbReference type="Proteomes" id="UP000242972">
    <property type="component" value="Unassembled WGS sequence"/>
</dbReference>
<evidence type="ECO:0008006" key="3">
    <source>
        <dbReference type="Google" id="ProtNLM"/>
    </source>
</evidence>